<dbReference type="CDD" id="cd03192">
    <property type="entry name" value="GST_C_Sigma_like"/>
    <property type="match status" value="1"/>
</dbReference>
<reference evidence="3" key="1">
    <citation type="submission" date="2016-06" db="UniProtKB">
        <authorList>
            <consortium name="WormBaseParasite"/>
        </authorList>
    </citation>
    <scope>IDENTIFICATION</scope>
</reference>
<organism evidence="3">
    <name type="scientific">Echinostoma caproni</name>
    <dbReference type="NCBI Taxonomy" id="27848"/>
    <lineage>
        <taxon>Eukaryota</taxon>
        <taxon>Metazoa</taxon>
        <taxon>Spiralia</taxon>
        <taxon>Lophotrochozoa</taxon>
        <taxon>Platyhelminthes</taxon>
        <taxon>Trematoda</taxon>
        <taxon>Digenea</taxon>
        <taxon>Plagiorchiida</taxon>
        <taxon>Echinostomata</taxon>
        <taxon>Echinostomatoidea</taxon>
        <taxon>Echinostomatidae</taxon>
        <taxon>Echinostoma</taxon>
    </lineage>
</organism>
<proteinExistence type="predicted"/>
<dbReference type="PROSITE" id="PS50405">
    <property type="entry name" value="GST_CTER"/>
    <property type="match status" value="1"/>
</dbReference>
<dbReference type="InterPro" id="IPR036282">
    <property type="entry name" value="Glutathione-S-Trfase_C_sf"/>
</dbReference>
<comment type="subunit">
    <text evidence="1">Homodimer.</text>
</comment>
<name>A0A183AFD4_9TREM</name>
<feature type="domain" description="GST C-terminal" evidence="2">
    <location>
        <begin position="1"/>
        <end position="81"/>
    </location>
</feature>
<dbReference type="InterPro" id="IPR010987">
    <property type="entry name" value="Glutathione-S-Trfase_C-like"/>
</dbReference>
<dbReference type="SUPFAM" id="SSF47616">
    <property type="entry name" value="GST C-terminal domain-like"/>
    <property type="match status" value="1"/>
</dbReference>
<dbReference type="InterPro" id="IPR004046">
    <property type="entry name" value="GST_C"/>
</dbReference>
<dbReference type="Gene3D" id="1.20.1050.10">
    <property type="match status" value="1"/>
</dbReference>
<sequence>LAQSLFKLVTSSLEAGGGKHVTGNRITLADLVLFTTLDQVEEVMPGYLGKHYPKLHEFHTSLPNACPRLASYLKSRPKLPF</sequence>
<accession>A0A183AFD4</accession>
<dbReference type="Pfam" id="PF14497">
    <property type="entry name" value="GST_C_3"/>
    <property type="match status" value="1"/>
</dbReference>
<evidence type="ECO:0000256" key="1">
    <source>
        <dbReference type="ARBA" id="ARBA00011738"/>
    </source>
</evidence>
<evidence type="ECO:0000259" key="2">
    <source>
        <dbReference type="PROSITE" id="PS50405"/>
    </source>
</evidence>
<protein>
    <submittedName>
        <fullName evidence="3">GST C-terminal domain-containing protein</fullName>
    </submittedName>
</protein>
<dbReference type="WBParaSite" id="ECPE_0000568201-mRNA-1">
    <property type="protein sequence ID" value="ECPE_0000568201-mRNA-1"/>
    <property type="gene ID" value="ECPE_0000568201"/>
</dbReference>
<dbReference type="AlphaFoldDB" id="A0A183AFD4"/>
<evidence type="ECO:0000313" key="3">
    <source>
        <dbReference type="WBParaSite" id="ECPE_0000568201-mRNA-1"/>
    </source>
</evidence>